<comment type="cofactor">
    <cofactor evidence="2">
        <name>Zn(2+)</name>
        <dbReference type="ChEBI" id="CHEBI:29105"/>
    </cofactor>
</comment>
<feature type="domain" description="Formamidopyrimidine-DNA glycosylase catalytic" evidence="17">
    <location>
        <begin position="2"/>
        <end position="113"/>
    </location>
</feature>
<keyword evidence="9" id="KW-0862">Zinc</keyword>
<dbReference type="EC" id="3.2.2.23" evidence="18"/>
<evidence type="ECO:0000256" key="13">
    <source>
        <dbReference type="ARBA" id="ARBA00023268"/>
    </source>
</evidence>
<dbReference type="CDD" id="cd08966">
    <property type="entry name" value="EcFpg-like_N"/>
    <property type="match status" value="1"/>
</dbReference>
<proteinExistence type="inferred from homology"/>
<evidence type="ECO:0000259" key="16">
    <source>
        <dbReference type="PROSITE" id="PS51066"/>
    </source>
</evidence>
<keyword evidence="7" id="KW-0863">Zinc-finger</keyword>
<keyword evidence="6" id="KW-0227">DNA damage</keyword>
<evidence type="ECO:0000256" key="14">
    <source>
        <dbReference type="ARBA" id="ARBA00023295"/>
    </source>
</evidence>
<dbReference type="SUPFAM" id="SSF81624">
    <property type="entry name" value="N-terminal domain of MutM-like DNA repair proteins"/>
    <property type="match status" value="1"/>
</dbReference>
<dbReference type="GO" id="GO:0006284">
    <property type="term" value="P:base-excision repair"/>
    <property type="evidence" value="ECO:0007669"/>
    <property type="project" value="InterPro"/>
</dbReference>
<evidence type="ECO:0000313" key="18">
    <source>
        <dbReference type="EMBL" id="CUV08406.1"/>
    </source>
</evidence>
<evidence type="ECO:0000259" key="17">
    <source>
        <dbReference type="PROSITE" id="PS51068"/>
    </source>
</evidence>
<dbReference type="InterPro" id="IPR010979">
    <property type="entry name" value="Ribosomal_uS13-like_H2TH"/>
</dbReference>
<dbReference type="SMART" id="SM00898">
    <property type="entry name" value="Fapy_DNA_glyco"/>
    <property type="match status" value="1"/>
</dbReference>
<dbReference type="InterPro" id="IPR000214">
    <property type="entry name" value="Znf_DNA_glyclase/AP_lyase"/>
</dbReference>
<evidence type="ECO:0000256" key="2">
    <source>
        <dbReference type="ARBA" id="ARBA00001947"/>
    </source>
</evidence>
<dbReference type="SUPFAM" id="SSF46946">
    <property type="entry name" value="S13-like H2TH domain"/>
    <property type="match status" value="1"/>
</dbReference>
<dbReference type="Pfam" id="PF06827">
    <property type="entry name" value="zf-FPG_IleRS"/>
    <property type="match status" value="1"/>
</dbReference>
<keyword evidence="13" id="KW-0511">Multifunctional enzyme</keyword>
<keyword evidence="14 18" id="KW-0326">Glycosidase</keyword>
<dbReference type="PANTHER" id="PTHR22993">
    <property type="entry name" value="FORMAMIDOPYRIMIDINE-DNA GLYCOSYLASE"/>
    <property type="match status" value="1"/>
</dbReference>
<dbReference type="GO" id="GO:0003684">
    <property type="term" value="F:damaged DNA binding"/>
    <property type="evidence" value="ECO:0007669"/>
    <property type="project" value="InterPro"/>
</dbReference>
<comment type="catalytic activity">
    <reaction evidence="1">
        <text>Hydrolysis of DNA containing ring-opened 7-methylguanine residues, releasing 2,6-diamino-4-hydroxy-5-(N-methyl)formamidopyrimidine.</text>
        <dbReference type="EC" id="3.2.2.23"/>
    </reaction>
</comment>
<evidence type="ECO:0000256" key="8">
    <source>
        <dbReference type="ARBA" id="ARBA00022801"/>
    </source>
</evidence>
<reference evidence="18" key="1">
    <citation type="submission" date="2015-10" db="EMBL/GenBank/DDBJ databases">
        <authorList>
            <person name="Gilbert D.G."/>
        </authorList>
    </citation>
    <scope>NUCLEOTIDE SEQUENCE</scope>
</reference>
<evidence type="ECO:0000256" key="15">
    <source>
        <dbReference type="ARBA" id="ARBA00044632"/>
    </source>
</evidence>
<dbReference type="PROSITE" id="PS51066">
    <property type="entry name" value="ZF_FPG_2"/>
    <property type="match status" value="1"/>
</dbReference>
<dbReference type="GO" id="GO:0034039">
    <property type="term" value="F:8-oxo-7,8-dihydroguanine DNA N-glycosylase activity"/>
    <property type="evidence" value="ECO:0007669"/>
    <property type="project" value="TreeGrafter"/>
</dbReference>
<dbReference type="GO" id="GO:0140078">
    <property type="term" value="F:class I DNA-(apurinic or apyrimidinic site) endonuclease activity"/>
    <property type="evidence" value="ECO:0007669"/>
    <property type="project" value="UniProtKB-EC"/>
</dbReference>
<sequence>MPELPEVETVVLSIRDQLVGQNFININVRWPKVLFNFSKQDFLDNLVRRNITNVHRRAKFIVLSFDEDILAIHLRMTGKLYFADSKTNGKHISASMELDNGQQLVFEDTRKFGRFYYYTSQDFLDKKLGIEPLGDSFTAEWLIENLRCKKRMIKALLLDQRIIAGLGNIYVDECLWQSGIHPETKSNKIQKKNISTLCESIKNTLQSSITARGTTVVNFSYLNGRSGKFSNQLQVFGKDGQPCAICTTEIKKKRVAGRGTHFCPRCQKKQY</sequence>
<evidence type="ECO:0000256" key="5">
    <source>
        <dbReference type="ARBA" id="ARBA00022723"/>
    </source>
</evidence>
<dbReference type="Gene3D" id="3.20.190.10">
    <property type="entry name" value="MutM-like, N-terminal"/>
    <property type="match status" value="1"/>
</dbReference>
<dbReference type="SMART" id="SM01232">
    <property type="entry name" value="H2TH"/>
    <property type="match status" value="1"/>
</dbReference>
<evidence type="ECO:0000256" key="6">
    <source>
        <dbReference type="ARBA" id="ARBA00022763"/>
    </source>
</evidence>
<dbReference type="GO" id="GO:0008270">
    <property type="term" value="F:zinc ion binding"/>
    <property type="evidence" value="ECO:0007669"/>
    <property type="project" value="UniProtKB-KW"/>
</dbReference>
<organism evidence="18">
    <name type="scientific">hydrothermal vent metagenome</name>
    <dbReference type="NCBI Taxonomy" id="652676"/>
    <lineage>
        <taxon>unclassified sequences</taxon>
        <taxon>metagenomes</taxon>
        <taxon>ecological metagenomes</taxon>
    </lineage>
</organism>
<keyword evidence="11" id="KW-0234">DNA repair</keyword>
<evidence type="ECO:0000256" key="4">
    <source>
        <dbReference type="ARBA" id="ARBA00011245"/>
    </source>
</evidence>
<evidence type="ECO:0000256" key="10">
    <source>
        <dbReference type="ARBA" id="ARBA00023125"/>
    </source>
</evidence>
<dbReference type="EMBL" id="FAXC01000062">
    <property type="protein sequence ID" value="CUV08406.1"/>
    <property type="molecule type" value="Genomic_DNA"/>
</dbReference>
<evidence type="ECO:0000256" key="1">
    <source>
        <dbReference type="ARBA" id="ARBA00001668"/>
    </source>
</evidence>
<comment type="subunit">
    <text evidence="4">Monomer.</text>
</comment>
<evidence type="ECO:0000256" key="11">
    <source>
        <dbReference type="ARBA" id="ARBA00023204"/>
    </source>
</evidence>
<name>A0A160VDA7_9ZZZZ</name>
<comment type="catalytic activity">
    <reaction evidence="15">
        <text>2'-deoxyribonucleotide-(2'-deoxyribose 5'-phosphate)-2'-deoxyribonucleotide-DNA = a 3'-end 2'-deoxyribonucleotide-(2,3-dehydro-2,3-deoxyribose 5'-phosphate)-DNA + a 5'-end 5'-phospho-2'-deoxyribonucleoside-DNA + H(+)</text>
        <dbReference type="Rhea" id="RHEA:66592"/>
        <dbReference type="Rhea" id="RHEA-COMP:13180"/>
        <dbReference type="Rhea" id="RHEA-COMP:16897"/>
        <dbReference type="Rhea" id="RHEA-COMP:17067"/>
        <dbReference type="ChEBI" id="CHEBI:15378"/>
        <dbReference type="ChEBI" id="CHEBI:136412"/>
        <dbReference type="ChEBI" id="CHEBI:157695"/>
        <dbReference type="ChEBI" id="CHEBI:167181"/>
        <dbReference type="EC" id="4.2.99.18"/>
    </reaction>
</comment>
<dbReference type="PANTHER" id="PTHR22993:SF9">
    <property type="entry name" value="FORMAMIDOPYRIMIDINE-DNA GLYCOSYLASE"/>
    <property type="match status" value="1"/>
</dbReference>
<dbReference type="InterPro" id="IPR020629">
    <property type="entry name" value="FPG_Glyclase"/>
</dbReference>
<evidence type="ECO:0000256" key="12">
    <source>
        <dbReference type="ARBA" id="ARBA00023239"/>
    </source>
</evidence>
<dbReference type="SUPFAM" id="SSF57716">
    <property type="entry name" value="Glucocorticoid receptor-like (DNA-binding domain)"/>
    <property type="match status" value="1"/>
</dbReference>
<dbReference type="InterPro" id="IPR035937">
    <property type="entry name" value="FPG_N"/>
</dbReference>
<feature type="domain" description="FPG-type" evidence="16">
    <location>
        <begin position="234"/>
        <end position="268"/>
    </location>
</feature>
<dbReference type="AlphaFoldDB" id="A0A160VDA7"/>
<dbReference type="Pfam" id="PF06831">
    <property type="entry name" value="H2TH"/>
    <property type="match status" value="1"/>
</dbReference>
<dbReference type="InterPro" id="IPR015886">
    <property type="entry name" value="H2TH_FPG"/>
</dbReference>
<keyword evidence="8 18" id="KW-0378">Hydrolase</keyword>
<dbReference type="HAMAP" id="MF_00103">
    <property type="entry name" value="Fapy_DNA_glycosyl"/>
    <property type="match status" value="1"/>
</dbReference>
<dbReference type="InterPro" id="IPR010663">
    <property type="entry name" value="Znf_FPG/IleRS"/>
</dbReference>
<dbReference type="NCBIfam" id="TIGR00577">
    <property type="entry name" value="fpg"/>
    <property type="match status" value="1"/>
</dbReference>
<dbReference type="Pfam" id="PF01149">
    <property type="entry name" value="Fapy_DNA_glyco"/>
    <property type="match status" value="1"/>
</dbReference>
<dbReference type="InterPro" id="IPR012319">
    <property type="entry name" value="FPG_cat"/>
</dbReference>
<protein>
    <submittedName>
        <fullName evidence="18">Formamidopyrimidine-DNA glycosylase</fullName>
        <ecNumber evidence="18">3.2.2.23</ecNumber>
    </submittedName>
</protein>
<dbReference type="PROSITE" id="PS51068">
    <property type="entry name" value="FPG_CAT"/>
    <property type="match status" value="1"/>
</dbReference>
<keyword evidence="12" id="KW-0456">Lyase</keyword>
<evidence type="ECO:0000256" key="7">
    <source>
        <dbReference type="ARBA" id="ARBA00022771"/>
    </source>
</evidence>
<dbReference type="FunFam" id="1.10.8.50:FF:000003">
    <property type="entry name" value="Formamidopyrimidine-DNA glycosylase"/>
    <property type="match status" value="1"/>
</dbReference>
<accession>A0A160VDA7</accession>
<gene>
    <name evidence="18" type="ORF">MGWOODY_Mmi548</name>
</gene>
<comment type="similarity">
    <text evidence="3">Belongs to the FPG family.</text>
</comment>
<evidence type="ECO:0000256" key="9">
    <source>
        <dbReference type="ARBA" id="ARBA00022833"/>
    </source>
</evidence>
<keyword evidence="5" id="KW-0479">Metal-binding</keyword>
<keyword evidence="10" id="KW-0238">DNA-binding</keyword>
<dbReference type="Gene3D" id="1.10.8.50">
    <property type="match status" value="1"/>
</dbReference>
<dbReference type="NCBIfam" id="NF002211">
    <property type="entry name" value="PRK01103.1"/>
    <property type="match status" value="1"/>
</dbReference>
<evidence type="ECO:0000256" key="3">
    <source>
        <dbReference type="ARBA" id="ARBA00009409"/>
    </source>
</evidence>